<evidence type="ECO:0000313" key="9">
    <source>
        <dbReference type="Proteomes" id="UP001515500"/>
    </source>
</evidence>
<dbReference type="NCBIfam" id="NF037982">
    <property type="entry name" value="Nramp_1"/>
    <property type="match status" value="1"/>
</dbReference>
<gene>
    <name evidence="10" type="primary">LOC120259221</name>
</gene>
<dbReference type="GO" id="GO:0034755">
    <property type="term" value="P:iron ion transmembrane transport"/>
    <property type="evidence" value="ECO:0007669"/>
    <property type="project" value="TreeGrafter"/>
</dbReference>
<keyword evidence="4 8" id="KW-0812">Transmembrane</keyword>
<evidence type="ECO:0000256" key="5">
    <source>
        <dbReference type="ARBA" id="ARBA00022989"/>
    </source>
</evidence>
<dbReference type="HAMAP" id="MF_00221">
    <property type="entry name" value="NRAMP"/>
    <property type="match status" value="1"/>
</dbReference>
<dbReference type="PANTHER" id="PTHR11706:SF77">
    <property type="entry name" value="METAL TRANSPORTER NRAMP5"/>
    <property type="match status" value="1"/>
</dbReference>
<evidence type="ECO:0000256" key="1">
    <source>
        <dbReference type="ARBA" id="ARBA00004141"/>
    </source>
</evidence>
<accession>A0AB40B655</accession>
<evidence type="ECO:0000313" key="10">
    <source>
        <dbReference type="RefSeq" id="XP_039122725.1"/>
    </source>
</evidence>
<feature type="transmembrane region" description="Helical" evidence="8">
    <location>
        <begin position="184"/>
        <end position="204"/>
    </location>
</feature>
<feature type="transmembrane region" description="Helical" evidence="8">
    <location>
        <begin position="428"/>
        <end position="450"/>
    </location>
</feature>
<comment type="subcellular location">
    <subcellularLocation>
        <location evidence="1">Membrane</location>
        <topology evidence="1">Multi-pass membrane protein</topology>
    </subcellularLocation>
</comment>
<comment type="similarity">
    <text evidence="2">Belongs to the NRAMP (TC 2.A.55) family.</text>
</comment>
<dbReference type="PANTHER" id="PTHR11706">
    <property type="entry name" value="SOLUTE CARRIER PROTEIN FAMILY 11 MEMBER"/>
    <property type="match status" value="1"/>
</dbReference>
<evidence type="ECO:0000256" key="3">
    <source>
        <dbReference type="ARBA" id="ARBA00022448"/>
    </source>
</evidence>
<feature type="transmembrane region" description="Helical" evidence="8">
    <location>
        <begin position="229"/>
        <end position="251"/>
    </location>
</feature>
<dbReference type="GO" id="GO:0005886">
    <property type="term" value="C:plasma membrane"/>
    <property type="evidence" value="ECO:0007669"/>
    <property type="project" value="TreeGrafter"/>
</dbReference>
<name>A0AB40B655_DIOCR</name>
<feature type="transmembrane region" description="Helical" evidence="8">
    <location>
        <begin position="272"/>
        <end position="293"/>
    </location>
</feature>
<proteinExistence type="inferred from homology"/>
<dbReference type="GeneID" id="120259221"/>
<evidence type="ECO:0000256" key="2">
    <source>
        <dbReference type="ARBA" id="ARBA00009965"/>
    </source>
</evidence>
<feature type="transmembrane region" description="Helical" evidence="8">
    <location>
        <begin position="329"/>
        <end position="349"/>
    </location>
</feature>
<dbReference type="RefSeq" id="XP_039122725.1">
    <property type="nucleotide sequence ID" value="XM_039266791.1"/>
</dbReference>
<keyword evidence="6" id="KW-0406">Ion transport</keyword>
<feature type="transmembrane region" description="Helical" evidence="8">
    <location>
        <begin position="82"/>
        <end position="100"/>
    </location>
</feature>
<reference evidence="10" key="1">
    <citation type="submission" date="2025-08" db="UniProtKB">
        <authorList>
            <consortium name="RefSeq"/>
        </authorList>
    </citation>
    <scope>IDENTIFICATION</scope>
</reference>
<dbReference type="InterPro" id="IPR001046">
    <property type="entry name" value="NRAMP_fam"/>
</dbReference>
<dbReference type="AlphaFoldDB" id="A0AB40B655"/>
<dbReference type="NCBIfam" id="NF001923">
    <property type="entry name" value="PRK00701.1"/>
    <property type="match status" value="1"/>
</dbReference>
<protein>
    <submittedName>
        <fullName evidence="10">Metal transporter Nramp5-like</fullName>
    </submittedName>
</protein>
<keyword evidence="3" id="KW-0813">Transport</keyword>
<dbReference type="Pfam" id="PF01566">
    <property type="entry name" value="Nramp"/>
    <property type="match status" value="1"/>
</dbReference>
<keyword evidence="5 8" id="KW-1133">Transmembrane helix</keyword>
<keyword evidence="7 8" id="KW-0472">Membrane</keyword>
<keyword evidence="9" id="KW-1185">Reference proteome</keyword>
<feature type="transmembrane region" description="Helical" evidence="8">
    <location>
        <begin position="120"/>
        <end position="139"/>
    </location>
</feature>
<dbReference type="GO" id="GO:0015086">
    <property type="term" value="F:cadmium ion transmembrane transporter activity"/>
    <property type="evidence" value="ECO:0007669"/>
    <property type="project" value="TreeGrafter"/>
</dbReference>
<evidence type="ECO:0000256" key="8">
    <source>
        <dbReference type="SAM" id="Phobius"/>
    </source>
</evidence>
<evidence type="ECO:0000256" key="4">
    <source>
        <dbReference type="ARBA" id="ARBA00022692"/>
    </source>
</evidence>
<sequence length="540" mass="59227">MGRGGEMEMGRDITLGRLSNHVAFETDIKNENNNDQNQCEEARWRKFLAYVGPGFLVSLAYLDPGNLETDLQAGANHRYELLWVILVGLVFALIIQSLAANLGVTTGRHLAELCKAEYPWMVKICLWLLAEMAVIAADIPEVIGTAFALNILFHIPVWTGVLITGLSTLLLLGLQRYGVRKLELLVSSLVFVMAACYFGEMSYVKPPAGEVLKGLFIPKLKGKEATGDAIALMGALVMPHNLFLHSALVLSRKTPPSKRGINDACRYFLMESGFALFVALLINIAVVSVSGTVCSYKNLSQDDADKCNNLTLNSASFLLKNVLGKSSSIVYAIALLASGQSSTITGTYAGQYIMQGFLDIKMRKWLRNLMTRCIAITPSLIVSIIGGSSGAGRLIIIASMILSFELPFALIPLLKFSSSKTKMGPHKNSIYIIVVSWILGLCIIGINIYYLITGFVDWLIHNSLPKVANVFIGLIVFPVMAIYIFSIIYLTFRKDTVVTFIDTSEAKQSEMEKGDCAIDGAKESCYVTYREDLADIPLPQ</sequence>
<feature type="transmembrane region" description="Helical" evidence="8">
    <location>
        <begin position="394"/>
        <end position="416"/>
    </location>
</feature>
<dbReference type="Proteomes" id="UP001515500">
    <property type="component" value="Chromosome 4"/>
</dbReference>
<evidence type="ECO:0000256" key="7">
    <source>
        <dbReference type="ARBA" id="ARBA00023136"/>
    </source>
</evidence>
<dbReference type="NCBIfam" id="TIGR01197">
    <property type="entry name" value="nramp"/>
    <property type="match status" value="1"/>
</dbReference>
<organism evidence="9 10">
    <name type="scientific">Dioscorea cayennensis subsp. rotundata</name>
    <name type="common">White Guinea yam</name>
    <name type="synonym">Dioscorea rotundata</name>
    <dbReference type="NCBI Taxonomy" id="55577"/>
    <lineage>
        <taxon>Eukaryota</taxon>
        <taxon>Viridiplantae</taxon>
        <taxon>Streptophyta</taxon>
        <taxon>Embryophyta</taxon>
        <taxon>Tracheophyta</taxon>
        <taxon>Spermatophyta</taxon>
        <taxon>Magnoliopsida</taxon>
        <taxon>Liliopsida</taxon>
        <taxon>Dioscoreales</taxon>
        <taxon>Dioscoreaceae</taxon>
        <taxon>Dioscorea</taxon>
    </lineage>
</organism>
<dbReference type="PRINTS" id="PR00447">
    <property type="entry name" value="NATRESASSCMP"/>
</dbReference>
<feature type="transmembrane region" description="Helical" evidence="8">
    <location>
        <begin position="151"/>
        <end position="172"/>
    </location>
</feature>
<feature type="transmembrane region" description="Helical" evidence="8">
    <location>
        <begin position="369"/>
        <end position="388"/>
    </location>
</feature>
<feature type="transmembrane region" description="Helical" evidence="8">
    <location>
        <begin position="470"/>
        <end position="492"/>
    </location>
</feature>
<evidence type="ECO:0000256" key="6">
    <source>
        <dbReference type="ARBA" id="ARBA00023065"/>
    </source>
</evidence>
<feature type="transmembrane region" description="Helical" evidence="8">
    <location>
        <begin position="47"/>
        <end position="62"/>
    </location>
</feature>
<dbReference type="GO" id="GO:0005384">
    <property type="term" value="F:manganese ion transmembrane transporter activity"/>
    <property type="evidence" value="ECO:0007669"/>
    <property type="project" value="TreeGrafter"/>
</dbReference>